<accession>A0A1I2FIQ2</accession>
<dbReference type="PROSITE" id="PS00906">
    <property type="entry name" value="UROD_1"/>
    <property type="match status" value="1"/>
</dbReference>
<dbReference type="PANTHER" id="PTHR21091">
    <property type="entry name" value="METHYLTETRAHYDROFOLATE:HOMOCYSTEINE METHYLTRANSFERASE RELATED"/>
    <property type="match status" value="1"/>
</dbReference>
<evidence type="ECO:0000256" key="14">
    <source>
        <dbReference type="RuleBase" id="RU004169"/>
    </source>
</evidence>
<evidence type="ECO:0000256" key="8">
    <source>
        <dbReference type="ARBA" id="ARBA00022490"/>
    </source>
</evidence>
<comment type="subunit">
    <text evidence="5 12">Homodimer.</text>
</comment>
<keyword evidence="11 12" id="KW-0627">Porphyrin biosynthesis</keyword>
<evidence type="ECO:0000256" key="5">
    <source>
        <dbReference type="ARBA" id="ARBA00011738"/>
    </source>
</evidence>
<evidence type="ECO:0000256" key="13">
    <source>
        <dbReference type="RuleBase" id="RU000554"/>
    </source>
</evidence>
<dbReference type="InterPro" id="IPR006361">
    <property type="entry name" value="Uroporphyrinogen_deCO2ase_HemE"/>
</dbReference>
<feature type="domain" description="Uroporphyrinogen decarboxylase (URO-D)" evidence="16">
    <location>
        <begin position="143"/>
        <end position="159"/>
    </location>
</feature>
<dbReference type="RefSeq" id="WP_026633565.1">
    <property type="nucleotide sequence ID" value="NZ_FONH01000006.1"/>
</dbReference>
<feature type="binding site" evidence="12">
    <location>
        <position position="78"/>
    </location>
    <ligand>
        <name>substrate</name>
    </ligand>
</feature>
<dbReference type="EMBL" id="FONH01000006">
    <property type="protein sequence ID" value="SFF04873.1"/>
    <property type="molecule type" value="Genomic_DNA"/>
</dbReference>
<feature type="binding site" evidence="12">
    <location>
        <position position="210"/>
    </location>
    <ligand>
        <name>substrate</name>
    </ligand>
</feature>
<dbReference type="FunFam" id="3.20.20.210:FF:000001">
    <property type="entry name" value="Uroporphyrinogen decarboxylase"/>
    <property type="match status" value="1"/>
</dbReference>
<evidence type="ECO:0000259" key="16">
    <source>
        <dbReference type="PROSITE" id="PS00907"/>
    </source>
</evidence>
<comment type="caution">
    <text evidence="12">Lacks conserved residue(s) required for the propagation of feature annotation.</text>
</comment>
<evidence type="ECO:0000259" key="15">
    <source>
        <dbReference type="PROSITE" id="PS00906"/>
    </source>
</evidence>
<dbReference type="NCBIfam" id="TIGR01464">
    <property type="entry name" value="hemE"/>
    <property type="match status" value="1"/>
</dbReference>
<comment type="pathway">
    <text evidence="3 12 13">Porphyrin-containing compound metabolism; protoporphyrin-IX biosynthesis; coproporphyrinogen-III from 5-aminolevulinate: step 4/4.</text>
</comment>
<evidence type="ECO:0000256" key="6">
    <source>
        <dbReference type="ARBA" id="ARBA00012288"/>
    </source>
</evidence>
<reference evidence="18" key="1">
    <citation type="submission" date="2016-10" db="EMBL/GenBank/DDBJ databases">
        <authorList>
            <person name="Varghese N."/>
            <person name="Submissions S."/>
        </authorList>
    </citation>
    <scope>NUCLEOTIDE SEQUENCE [LARGE SCALE GENOMIC DNA]</scope>
    <source>
        <strain evidence="18">UNC178MFTsu3.1</strain>
    </source>
</reference>
<keyword evidence="10 12" id="KW-0456">Lyase</keyword>
<gene>
    <name evidence="12" type="primary">hemE</name>
    <name evidence="17" type="ORF">SAMN02799615_02308</name>
</gene>
<feature type="binding site" evidence="12">
    <location>
        <position position="328"/>
    </location>
    <ligand>
        <name>substrate</name>
    </ligand>
</feature>
<dbReference type="GO" id="GO:0004853">
    <property type="term" value="F:uroporphyrinogen decarboxylase activity"/>
    <property type="evidence" value="ECO:0007669"/>
    <property type="project" value="UniProtKB-UniRule"/>
</dbReference>
<keyword evidence="9 12" id="KW-0210">Decarboxylase</keyword>
<dbReference type="Proteomes" id="UP000199477">
    <property type="component" value="Unassembled WGS sequence"/>
</dbReference>
<dbReference type="GO" id="GO:0005829">
    <property type="term" value="C:cytosol"/>
    <property type="evidence" value="ECO:0007669"/>
    <property type="project" value="TreeGrafter"/>
</dbReference>
<evidence type="ECO:0000256" key="7">
    <source>
        <dbReference type="ARBA" id="ARBA00014308"/>
    </source>
</evidence>
<dbReference type="EC" id="4.1.1.37" evidence="6 12"/>
<keyword evidence="18" id="KW-1185">Reference proteome</keyword>
<evidence type="ECO:0000256" key="11">
    <source>
        <dbReference type="ARBA" id="ARBA00023244"/>
    </source>
</evidence>
<evidence type="ECO:0000256" key="1">
    <source>
        <dbReference type="ARBA" id="ARBA00002448"/>
    </source>
</evidence>
<evidence type="ECO:0000256" key="4">
    <source>
        <dbReference type="ARBA" id="ARBA00009935"/>
    </source>
</evidence>
<comment type="similarity">
    <text evidence="4 12 14">Belongs to the uroporphyrinogen decarboxylase family.</text>
</comment>
<dbReference type="PROSITE" id="PS00907">
    <property type="entry name" value="UROD_2"/>
    <property type="match status" value="1"/>
</dbReference>
<organism evidence="17 18">
    <name type="scientific">Dyella marensis</name>
    <dbReference type="NCBI Taxonomy" id="500610"/>
    <lineage>
        <taxon>Bacteria</taxon>
        <taxon>Pseudomonadati</taxon>
        <taxon>Pseudomonadota</taxon>
        <taxon>Gammaproteobacteria</taxon>
        <taxon>Lysobacterales</taxon>
        <taxon>Rhodanobacteraceae</taxon>
        <taxon>Dyella</taxon>
    </lineage>
</organism>
<evidence type="ECO:0000256" key="9">
    <source>
        <dbReference type="ARBA" id="ARBA00022793"/>
    </source>
</evidence>
<feature type="binding site" evidence="12">
    <location>
        <position position="155"/>
    </location>
    <ligand>
        <name>substrate</name>
    </ligand>
</feature>
<dbReference type="STRING" id="500610.SAMN02799615_02308"/>
<evidence type="ECO:0000256" key="3">
    <source>
        <dbReference type="ARBA" id="ARBA00004804"/>
    </source>
</evidence>
<comment type="catalytic activity">
    <reaction evidence="12 13">
        <text>uroporphyrinogen III + 4 H(+) = coproporphyrinogen III + 4 CO2</text>
        <dbReference type="Rhea" id="RHEA:19865"/>
        <dbReference type="ChEBI" id="CHEBI:15378"/>
        <dbReference type="ChEBI" id="CHEBI:16526"/>
        <dbReference type="ChEBI" id="CHEBI:57308"/>
        <dbReference type="ChEBI" id="CHEBI:57309"/>
        <dbReference type="EC" id="4.1.1.37"/>
    </reaction>
</comment>
<evidence type="ECO:0000256" key="12">
    <source>
        <dbReference type="HAMAP-Rule" id="MF_00218"/>
    </source>
</evidence>
<protein>
    <recommendedName>
        <fullName evidence="7 12">Uroporphyrinogen decarboxylase</fullName>
        <shortName evidence="12">UPD</shortName>
        <shortName evidence="12">URO-D</shortName>
        <ecNumber evidence="6 12">4.1.1.37</ecNumber>
    </recommendedName>
</protein>
<evidence type="ECO:0000313" key="18">
    <source>
        <dbReference type="Proteomes" id="UP000199477"/>
    </source>
</evidence>
<evidence type="ECO:0000313" key="17">
    <source>
        <dbReference type="EMBL" id="SFF04873.1"/>
    </source>
</evidence>
<dbReference type="CDD" id="cd00717">
    <property type="entry name" value="URO-D"/>
    <property type="match status" value="1"/>
</dbReference>
<proteinExistence type="inferred from homology"/>
<feature type="site" description="Transition state stabilizer" evidence="12">
    <location>
        <position position="78"/>
    </location>
</feature>
<comment type="function">
    <text evidence="1 12">Catalyzes the decarboxylation of four acetate groups of uroporphyrinogen-III to yield coproporphyrinogen-III.</text>
</comment>
<comment type="subcellular location">
    <subcellularLocation>
        <location evidence="2 12">Cytoplasm</location>
    </subcellularLocation>
</comment>
<evidence type="ECO:0000256" key="2">
    <source>
        <dbReference type="ARBA" id="ARBA00004496"/>
    </source>
</evidence>
<sequence>MTEVLQNDRFLRALRREPTDTTPIWVMRQAGRYLPEYRATRARAGSFMALAQSPELACEVTLQPLQRFDLDAAILFSDILTIPDAMGLGLSFAQGEGPQFAHPVRTRADVDKLGVPDMEGELRYVMDAVRTIRRELHGRVPLIGFSGSPWTLACYMVEGEGSRDFATLKAMCWNEPKLAHQLLDTLARSVAAYLSAQAAAGAQALMVFDTWGGMLGPAAYREFSLRYMAQVVDALKADAHARELPVILFSKGANRHLSAMADTGCAALGVDWTIDLADARAAVGGRVALQGNLDPAVLRSNPETIRREARAVLDSYGNHPGHVFNLGHGITPEVDPEHVKVLVDEVHAYGRALRDAA</sequence>
<evidence type="ECO:0000256" key="10">
    <source>
        <dbReference type="ARBA" id="ARBA00023239"/>
    </source>
</evidence>
<name>A0A1I2FIQ2_9GAMM</name>
<dbReference type="Pfam" id="PF01208">
    <property type="entry name" value="URO-D"/>
    <property type="match status" value="1"/>
</dbReference>
<dbReference type="SUPFAM" id="SSF51726">
    <property type="entry name" value="UROD/MetE-like"/>
    <property type="match status" value="1"/>
</dbReference>
<dbReference type="GO" id="GO:0019353">
    <property type="term" value="P:protoporphyrinogen IX biosynthetic process from glutamate"/>
    <property type="evidence" value="ECO:0007669"/>
    <property type="project" value="TreeGrafter"/>
</dbReference>
<keyword evidence="8 12" id="KW-0963">Cytoplasm</keyword>
<dbReference type="UniPathway" id="UPA00251">
    <property type="reaction ID" value="UER00321"/>
</dbReference>
<dbReference type="HAMAP" id="MF_00218">
    <property type="entry name" value="URO_D"/>
    <property type="match status" value="1"/>
</dbReference>
<dbReference type="Gene3D" id="3.20.20.210">
    <property type="match status" value="1"/>
</dbReference>
<dbReference type="InterPro" id="IPR000257">
    <property type="entry name" value="Uroporphyrinogen_deCOase"/>
</dbReference>
<dbReference type="AlphaFoldDB" id="A0A1I2FIQ2"/>
<dbReference type="InterPro" id="IPR038071">
    <property type="entry name" value="UROD/MetE-like_sf"/>
</dbReference>
<feature type="binding site" evidence="12">
    <location>
        <begin position="28"/>
        <end position="32"/>
    </location>
    <ligand>
        <name>substrate</name>
    </ligand>
</feature>
<dbReference type="PANTHER" id="PTHR21091:SF169">
    <property type="entry name" value="UROPORPHYRINOGEN DECARBOXYLASE"/>
    <property type="match status" value="1"/>
</dbReference>
<feature type="domain" description="Uroporphyrinogen decarboxylase (URO-D)" evidence="15">
    <location>
        <begin position="23"/>
        <end position="32"/>
    </location>
</feature>